<evidence type="ECO:0000313" key="5">
    <source>
        <dbReference type="EMBL" id="MCP2365459.1"/>
    </source>
</evidence>
<feature type="region of interest" description="Disordered" evidence="3">
    <location>
        <begin position="31"/>
        <end position="199"/>
    </location>
</feature>
<dbReference type="Gene3D" id="3.90.245.10">
    <property type="entry name" value="Ribonucleoside hydrolase-like"/>
    <property type="match status" value="1"/>
</dbReference>
<dbReference type="InterPro" id="IPR023186">
    <property type="entry name" value="IUNH"/>
</dbReference>
<name>A0A9X2GTX1_9ACTN</name>
<dbReference type="EMBL" id="JAMZEB010000002">
    <property type="protein sequence ID" value="MCP2365459.1"/>
    <property type="molecule type" value="Genomic_DNA"/>
</dbReference>
<dbReference type="RefSeq" id="WP_253758765.1">
    <property type="nucleotide sequence ID" value="NZ_BAABKA010000055.1"/>
</dbReference>
<proteinExistence type="predicted"/>
<evidence type="ECO:0000259" key="4">
    <source>
        <dbReference type="Pfam" id="PF01156"/>
    </source>
</evidence>
<dbReference type="PANTHER" id="PTHR12304">
    <property type="entry name" value="INOSINE-URIDINE PREFERRING NUCLEOSIDE HYDROLASE"/>
    <property type="match status" value="1"/>
</dbReference>
<dbReference type="PROSITE" id="PS01247">
    <property type="entry name" value="IUNH"/>
    <property type="match status" value="1"/>
</dbReference>
<dbReference type="Pfam" id="PF01156">
    <property type="entry name" value="IU_nuc_hydro"/>
    <property type="match status" value="1"/>
</dbReference>
<dbReference type="InterPro" id="IPR036452">
    <property type="entry name" value="Ribo_hydro-like"/>
</dbReference>
<organism evidence="5 6">
    <name type="scientific">Nonomuraea thailandensis</name>
    <dbReference type="NCBI Taxonomy" id="1188745"/>
    <lineage>
        <taxon>Bacteria</taxon>
        <taxon>Bacillati</taxon>
        <taxon>Actinomycetota</taxon>
        <taxon>Actinomycetes</taxon>
        <taxon>Streptosporangiales</taxon>
        <taxon>Streptosporangiaceae</taxon>
        <taxon>Nonomuraea</taxon>
    </lineage>
</organism>
<keyword evidence="1" id="KW-0378">Hydrolase</keyword>
<keyword evidence="2" id="KW-0326">Glycosidase</keyword>
<feature type="compositionally biased region" description="Low complexity" evidence="3">
    <location>
        <begin position="524"/>
        <end position="533"/>
    </location>
</feature>
<feature type="compositionally biased region" description="Gly residues" evidence="3">
    <location>
        <begin position="46"/>
        <end position="62"/>
    </location>
</feature>
<feature type="compositionally biased region" description="Low complexity" evidence="3">
    <location>
        <begin position="92"/>
        <end position="112"/>
    </location>
</feature>
<feature type="compositionally biased region" description="Gly residues" evidence="3">
    <location>
        <begin position="172"/>
        <end position="199"/>
    </location>
</feature>
<sequence>MPGLSLLIDTDTGSDDAVALLLAVAGVSSPAADCVSSPTVADGGSPAAGGGDSPAADGGGVLATGDGDLPELASSGAPPLNDCGPPTAQSGNVPAVANSGAPAAPASSGAPPLDNDRSPTAQSDDVPAVASSGTPPALASSDVPVLDGDSGAPTRGDLSASGGDLTADTRGGTPGVRGGASGADGGAPGGRGGDVPVGGGGDVRAVTTVAGNVPLATATRNALITLELAGHADVPVHPGCDRPLTRPPSTAQHVHGLDGMGDAGLPDPARGPAAGHAVDVLLSLPRRHPGELTLVTLGPLTNLAAALLRDRELLTRFRHVYCMAGAADLRGNISPTAEFNVWADPEAARVVLQAATPDRVTWIGWDVSRKYAVMTPQDQRRLEGLGTPLATFAHRINRTVADWARDVTGLAGYDLPDPVATAVALRPELVLDSEQAHVDVAVGDETRGQLIIDRRRAAPPPNVTLVRRVDERGFKHLLFAALTTTPKDTPTPSPAPRHVRTPAPQDAHTPTPQDACGPAPQHVRAPTPQDTRTPTPPDAHTPALWDGHAPERLTEGSA</sequence>
<reference evidence="5" key="1">
    <citation type="submission" date="2022-06" db="EMBL/GenBank/DDBJ databases">
        <title>Sequencing the genomes of 1000 actinobacteria strains.</title>
        <authorList>
            <person name="Klenk H.-P."/>
        </authorList>
    </citation>
    <scope>NUCLEOTIDE SEQUENCE</scope>
    <source>
        <strain evidence="5">DSM 46694</strain>
    </source>
</reference>
<gene>
    <name evidence="5" type="ORF">HD597_012479</name>
</gene>
<protein>
    <submittedName>
        <fullName evidence="5">Inosine-uridine nucleoside N-ribohydrolase</fullName>
    </submittedName>
</protein>
<feature type="compositionally biased region" description="Basic and acidic residues" evidence="3">
    <location>
        <begin position="548"/>
        <end position="558"/>
    </location>
</feature>
<evidence type="ECO:0000256" key="2">
    <source>
        <dbReference type="ARBA" id="ARBA00023295"/>
    </source>
</evidence>
<dbReference type="AlphaFoldDB" id="A0A9X2GTX1"/>
<dbReference type="GO" id="GO:0045437">
    <property type="term" value="F:uridine nucleosidase activity"/>
    <property type="evidence" value="ECO:0007669"/>
    <property type="project" value="UniProtKB-ARBA"/>
</dbReference>
<dbReference type="InterPro" id="IPR015910">
    <property type="entry name" value="I/U_nuclsd_hydro_CS"/>
</dbReference>
<evidence type="ECO:0000256" key="1">
    <source>
        <dbReference type="ARBA" id="ARBA00022801"/>
    </source>
</evidence>
<dbReference type="PANTHER" id="PTHR12304:SF4">
    <property type="entry name" value="URIDINE NUCLEOSIDASE"/>
    <property type="match status" value="1"/>
</dbReference>
<evidence type="ECO:0000313" key="6">
    <source>
        <dbReference type="Proteomes" id="UP001139648"/>
    </source>
</evidence>
<feature type="region of interest" description="Disordered" evidence="3">
    <location>
        <begin position="481"/>
        <end position="558"/>
    </location>
</feature>
<accession>A0A9X2GTX1</accession>
<feature type="region of interest" description="Disordered" evidence="3">
    <location>
        <begin position="247"/>
        <end position="271"/>
    </location>
</feature>
<dbReference type="InterPro" id="IPR001910">
    <property type="entry name" value="Inosine/uridine_hydrolase_dom"/>
</dbReference>
<dbReference type="Proteomes" id="UP001139648">
    <property type="component" value="Unassembled WGS sequence"/>
</dbReference>
<evidence type="ECO:0000256" key="3">
    <source>
        <dbReference type="SAM" id="MobiDB-lite"/>
    </source>
</evidence>
<comment type="caution">
    <text evidence="5">The sequence shown here is derived from an EMBL/GenBank/DDBJ whole genome shotgun (WGS) entry which is preliminary data.</text>
</comment>
<dbReference type="GO" id="GO:0006152">
    <property type="term" value="P:purine nucleoside catabolic process"/>
    <property type="evidence" value="ECO:0007669"/>
    <property type="project" value="TreeGrafter"/>
</dbReference>
<dbReference type="GO" id="GO:0008477">
    <property type="term" value="F:purine nucleosidase activity"/>
    <property type="evidence" value="ECO:0007669"/>
    <property type="project" value="TreeGrafter"/>
</dbReference>
<keyword evidence="6" id="KW-1185">Reference proteome</keyword>
<dbReference type="SUPFAM" id="SSF53590">
    <property type="entry name" value="Nucleoside hydrolase"/>
    <property type="match status" value="1"/>
</dbReference>
<feature type="domain" description="Inosine/uridine-preferring nucleoside hydrolase" evidence="4">
    <location>
        <begin position="202"/>
        <end position="475"/>
    </location>
</feature>
<dbReference type="GO" id="GO:0005829">
    <property type="term" value="C:cytosol"/>
    <property type="evidence" value="ECO:0007669"/>
    <property type="project" value="TreeGrafter"/>
</dbReference>